<sequence length="286" mass="31643">VVVPANGHISIAQRCAPFLNEKQIVVLNPGRTCGALEFLNILRKEGNKKDVTIAEAQTFIYASRGMGPAAARIFRIKQAIPVAAIPSRKTEMVVKKLNVAFPEFIPAASVIETSFNNMGAVFHPSITILNLSRIESTMGNFQFYIEGVTQSVAKILEAVDKERVMVARKLKCANVYSAIEWLSMAYNVVEDNLFDAIHSNPGYVGIMAPRTINVRYITEDVPMSLVPISEFGKIFGLKTRVIDSLIDIANSIFKKDFRESGRNLSRLGLEGLDLSQIRNILIKGKK</sequence>
<comment type="caution">
    <text evidence="2">The sequence shown here is derived from an EMBL/GenBank/DDBJ whole genome shotgun (WGS) entry which is preliminary data.</text>
</comment>
<evidence type="ECO:0000259" key="1">
    <source>
        <dbReference type="Pfam" id="PF02317"/>
    </source>
</evidence>
<dbReference type="InterPro" id="IPR003421">
    <property type="entry name" value="Opine_DH"/>
</dbReference>
<gene>
    <name evidence="2" type="ORF">S06H3_08413</name>
</gene>
<evidence type="ECO:0000313" key="2">
    <source>
        <dbReference type="EMBL" id="GAI08506.1"/>
    </source>
</evidence>
<dbReference type="InterPro" id="IPR008927">
    <property type="entry name" value="6-PGluconate_DH-like_C_sf"/>
</dbReference>
<dbReference type="EMBL" id="BARV01003546">
    <property type="protein sequence ID" value="GAI08506.1"/>
    <property type="molecule type" value="Genomic_DNA"/>
</dbReference>
<dbReference type="Gene3D" id="1.10.1040.10">
    <property type="entry name" value="N-(1-d-carboxylethyl)-l-norvaline Dehydrogenase, domain 2"/>
    <property type="match status" value="1"/>
</dbReference>
<dbReference type="PANTHER" id="PTHR38015:SF1">
    <property type="entry name" value="OPINE DEHYDROGENASE DOMAIN-CONTAINING PROTEIN"/>
    <property type="match status" value="1"/>
</dbReference>
<feature type="non-terminal residue" evidence="2">
    <location>
        <position position="1"/>
    </location>
</feature>
<dbReference type="InterPro" id="IPR013328">
    <property type="entry name" value="6PGD_dom2"/>
</dbReference>
<dbReference type="Gene3D" id="3.40.50.720">
    <property type="entry name" value="NAD(P)-binding Rossmann-like Domain"/>
    <property type="match status" value="1"/>
</dbReference>
<dbReference type="InterPro" id="IPR051729">
    <property type="entry name" value="Opine/Lysopine_DH"/>
</dbReference>
<proteinExistence type="predicted"/>
<dbReference type="Pfam" id="PF02317">
    <property type="entry name" value="Octopine_DH"/>
    <property type="match status" value="1"/>
</dbReference>
<reference evidence="2" key="1">
    <citation type="journal article" date="2014" name="Front. Microbiol.">
        <title>High frequency of phylogenetically diverse reductive dehalogenase-homologous genes in deep subseafloor sedimentary metagenomes.</title>
        <authorList>
            <person name="Kawai M."/>
            <person name="Futagami T."/>
            <person name="Toyoda A."/>
            <person name="Takaki Y."/>
            <person name="Nishi S."/>
            <person name="Hori S."/>
            <person name="Arai W."/>
            <person name="Tsubouchi T."/>
            <person name="Morono Y."/>
            <person name="Uchiyama I."/>
            <person name="Ito T."/>
            <person name="Fujiyama A."/>
            <person name="Inagaki F."/>
            <person name="Takami H."/>
        </authorList>
    </citation>
    <scope>NUCLEOTIDE SEQUENCE</scope>
    <source>
        <strain evidence="2">Expedition CK06-06</strain>
    </source>
</reference>
<dbReference type="AlphaFoldDB" id="X1LRU0"/>
<protein>
    <recommendedName>
        <fullName evidence="1">Opine dehydrogenase domain-containing protein</fullName>
    </recommendedName>
</protein>
<dbReference type="GO" id="GO:0016491">
    <property type="term" value="F:oxidoreductase activity"/>
    <property type="evidence" value="ECO:0007669"/>
    <property type="project" value="InterPro"/>
</dbReference>
<accession>X1LRU0</accession>
<organism evidence="2">
    <name type="scientific">marine sediment metagenome</name>
    <dbReference type="NCBI Taxonomy" id="412755"/>
    <lineage>
        <taxon>unclassified sequences</taxon>
        <taxon>metagenomes</taxon>
        <taxon>ecological metagenomes</taxon>
    </lineage>
</organism>
<feature type="domain" description="Opine dehydrogenase" evidence="1">
    <location>
        <begin position="107"/>
        <end position="252"/>
    </location>
</feature>
<dbReference type="PANTHER" id="PTHR38015">
    <property type="entry name" value="BLR6086 PROTEIN"/>
    <property type="match status" value="1"/>
</dbReference>
<dbReference type="SUPFAM" id="SSF48179">
    <property type="entry name" value="6-phosphogluconate dehydrogenase C-terminal domain-like"/>
    <property type="match status" value="1"/>
</dbReference>
<name>X1LRU0_9ZZZZ</name>